<dbReference type="EMBL" id="BPLQ01011796">
    <property type="protein sequence ID" value="GIY60422.1"/>
    <property type="molecule type" value="Genomic_DNA"/>
</dbReference>
<evidence type="ECO:0000313" key="3">
    <source>
        <dbReference type="Proteomes" id="UP001054837"/>
    </source>
</evidence>
<gene>
    <name evidence="2" type="ORF">CDAR_577641</name>
</gene>
<dbReference type="Proteomes" id="UP001054837">
    <property type="component" value="Unassembled WGS sequence"/>
</dbReference>
<protein>
    <submittedName>
        <fullName evidence="2">Uncharacterized protein</fullName>
    </submittedName>
</protein>
<comment type="caution">
    <text evidence="2">The sequence shown here is derived from an EMBL/GenBank/DDBJ whole genome shotgun (WGS) entry which is preliminary data.</text>
</comment>
<feature type="region of interest" description="Disordered" evidence="1">
    <location>
        <begin position="1"/>
        <end position="39"/>
    </location>
</feature>
<sequence length="102" mass="11522">MKEEALEQHLRGNTSAESFPHPQLNVTTSFDRNPNTSVIKRNQRRNASEFLLPGKEWEIIIELLKTALGGTNTVHKRNLITDTDYLCGISESCIASIITFHL</sequence>
<keyword evidence="3" id="KW-1185">Reference proteome</keyword>
<reference evidence="2 3" key="1">
    <citation type="submission" date="2021-06" db="EMBL/GenBank/DDBJ databases">
        <title>Caerostris darwini draft genome.</title>
        <authorList>
            <person name="Kono N."/>
            <person name="Arakawa K."/>
        </authorList>
    </citation>
    <scope>NUCLEOTIDE SEQUENCE [LARGE SCALE GENOMIC DNA]</scope>
</reference>
<organism evidence="2 3">
    <name type="scientific">Caerostris darwini</name>
    <dbReference type="NCBI Taxonomy" id="1538125"/>
    <lineage>
        <taxon>Eukaryota</taxon>
        <taxon>Metazoa</taxon>
        <taxon>Ecdysozoa</taxon>
        <taxon>Arthropoda</taxon>
        <taxon>Chelicerata</taxon>
        <taxon>Arachnida</taxon>
        <taxon>Araneae</taxon>
        <taxon>Araneomorphae</taxon>
        <taxon>Entelegynae</taxon>
        <taxon>Araneoidea</taxon>
        <taxon>Araneidae</taxon>
        <taxon>Caerostris</taxon>
    </lineage>
</organism>
<dbReference type="AlphaFoldDB" id="A0AAV4URK3"/>
<accession>A0AAV4URK3</accession>
<proteinExistence type="predicted"/>
<name>A0AAV4URK3_9ARAC</name>
<feature type="compositionally biased region" description="Polar residues" evidence="1">
    <location>
        <begin position="24"/>
        <end position="39"/>
    </location>
</feature>
<evidence type="ECO:0000313" key="2">
    <source>
        <dbReference type="EMBL" id="GIY60422.1"/>
    </source>
</evidence>
<evidence type="ECO:0000256" key="1">
    <source>
        <dbReference type="SAM" id="MobiDB-lite"/>
    </source>
</evidence>
<feature type="compositionally biased region" description="Basic and acidic residues" evidence="1">
    <location>
        <begin position="1"/>
        <end position="10"/>
    </location>
</feature>